<keyword evidence="2" id="KW-1185">Reference proteome</keyword>
<evidence type="ECO:0000313" key="1">
    <source>
        <dbReference type="EMBL" id="KMQ87863.1"/>
    </source>
</evidence>
<dbReference type="PaxDb" id="67767-A0A0J7KBX2"/>
<reference evidence="1 2" key="1">
    <citation type="submission" date="2015-04" db="EMBL/GenBank/DDBJ databases">
        <title>Lasius niger genome sequencing.</title>
        <authorList>
            <person name="Konorov E.A."/>
            <person name="Nikitin M.A."/>
            <person name="Kirill M.V."/>
            <person name="Chang P."/>
        </authorList>
    </citation>
    <scope>NUCLEOTIDE SEQUENCE [LARGE SCALE GENOMIC DNA]</scope>
    <source>
        <tissue evidence="1">Whole</tissue>
    </source>
</reference>
<sequence>MILDCLRNKTNAVIREASRIQKVGTTGVNNQEFNDMEESLNVVRNLIGNTTIRSQNLDALNDLANELAKNISDSAKQLRKRTISRRISVSVSVSATSR</sequence>
<name>A0A0J7KBX2_LASNI</name>
<accession>A0A0J7KBX2</accession>
<organism evidence="1 2">
    <name type="scientific">Lasius niger</name>
    <name type="common">Black garden ant</name>
    <dbReference type="NCBI Taxonomy" id="67767"/>
    <lineage>
        <taxon>Eukaryota</taxon>
        <taxon>Metazoa</taxon>
        <taxon>Ecdysozoa</taxon>
        <taxon>Arthropoda</taxon>
        <taxon>Hexapoda</taxon>
        <taxon>Insecta</taxon>
        <taxon>Pterygota</taxon>
        <taxon>Neoptera</taxon>
        <taxon>Endopterygota</taxon>
        <taxon>Hymenoptera</taxon>
        <taxon>Apocrita</taxon>
        <taxon>Aculeata</taxon>
        <taxon>Formicoidea</taxon>
        <taxon>Formicidae</taxon>
        <taxon>Formicinae</taxon>
        <taxon>Lasius</taxon>
        <taxon>Lasius</taxon>
    </lineage>
</organism>
<gene>
    <name evidence="1" type="ORF">RF55_12750</name>
</gene>
<evidence type="ECO:0000313" key="2">
    <source>
        <dbReference type="Proteomes" id="UP000036403"/>
    </source>
</evidence>
<proteinExistence type="predicted"/>
<dbReference type="AlphaFoldDB" id="A0A0J7KBX2"/>
<dbReference type="STRING" id="67767.A0A0J7KBX2"/>
<comment type="caution">
    <text evidence="1">The sequence shown here is derived from an EMBL/GenBank/DDBJ whole genome shotgun (WGS) entry which is preliminary data.</text>
</comment>
<protein>
    <submittedName>
        <fullName evidence="1">Laminin subunit beta-1</fullName>
    </submittedName>
</protein>
<dbReference type="OrthoDB" id="5985440at2759"/>
<dbReference type="EMBL" id="LBMM01009815">
    <property type="protein sequence ID" value="KMQ87863.1"/>
    <property type="molecule type" value="Genomic_DNA"/>
</dbReference>
<dbReference type="Proteomes" id="UP000036403">
    <property type="component" value="Unassembled WGS sequence"/>
</dbReference>